<proteinExistence type="predicted"/>
<dbReference type="EMBL" id="CAJOBI010318781">
    <property type="protein sequence ID" value="CAF5181585.1"/>
    <property type="molecule type" value="Genomic_DNA"/>
</dbReference>
<dbReference type="PANTHER" id="PTHR45816">
    <property type="entry name" value="MIR DOMAIN-CONTAINING PROTEIN"/>
    <property type="match status" value="1"/>
</dbReference>
<comment type="caution">
    <text evidence="1">The sequence shown here is derived from an EMBL/GenBank/DDBJ whole genome shotgun (WGS) entry which is preliminary data.</text>
</comment>
<dbReference type="AlphaFoldDB" id="A0A8S3HF09"/>
<dbReference type="InterPro" id="IPR015925">
    <property type="entry name" value="Ryanodine_IP3_receptor"/>
</dbReference>
<evidence type="ECO:0000313" key="2">
    <source>
        <dbReference type="Proteomes" id="UP000676336"/>
    </source>
</evidence>
<gene>
    <name evidence="1" type="ORF">SMN809_LOCUS69121</name>
</gene>
<reference evidence="1" key="1">
    <citation type="submission" date="2021-02" db="EMBL/GenBank/DDBJ databases">
        <authorList>
            <person name="Nowell W R."/>
        </authorList>
    </citation>
    <scope>NUCLEOTIDE SEQUENCE</scope>
</reference>
<sequence>MSELVSSDEVLMFYEKGNLSDLAERMQSENERSDSNSLLNYHIQLVHLLAMCTEGKNASTEIKCHSLIGLDDIVLIVTHPDCSPEVKNAYITFLTHCYIDTEVEMKEIYNSQHIYTLIENSFCPDIEK</sequence>
<protein>
    <submittedName>
        <fullName evidence="1">Uncharacterized protein</fullName>
    </submittedName>
</protein>
<dbReference type="Proteomes" id="UP000676336">
    <property type="component" value="Unassembled WGS sequence"/>
</dbReference>
<feature type="non-terminal residue" evidence="1">
    <location>
        <position position="1"/>
    </location>
</feature>
<dbReference type="PANTHER" id="PTHR45816:SF4">
    <property type="entry name" value="RYR_IP3R HOMOLOGY ASSOCIATED DOMAIN-CONTAINING PROTEIN"/>
    <property type="match status" value="1"/>
</dbReference>
<name>A0A8S3HF09_9BILA</name>
<organism evidence="1 2">
    <name type="scientific">Rotaria magnacalcarata</name>
    <dbReference type="NCBI Taxonomy" id="392030"/>
    <lineage>
        <taxon>Eukaryota</taxon>
        <taxon>Metazoa</taxon>
        <taxon>Spiralia</taxon>
        <taxon>Gnathifera</taxon>
        <taxon>Rotifera</taxon>
        <taxon>Eurotatoria</taxon>
        <taxon>Bdelloidea</taxon>
        <taxon>Philodinida</taxon>
        <taxon>Philodinidae</taxon>
        <taxon>Rotaria</taxon>
    </lineage>
</organism>
<evidence type="ECO:0000313" key="1">
    <source>
        <dbReference type="EMBL" id="CAF5181585.1"/>
    </source>
</evidence>
<dbReference type="GO" id="GO:0006816">
    <property type="term" value="P:calcium ion transport"/>
    <property type="evidence" value="ECO:0007669"/>
    <property type="project" value="InterPro"/>
</dbReference>
<accession>A0A8S3HF09</accession>